<dbReference type="OrthoDB" id="6500128at2759"/>
<evidence type="ECO:0000256" key="6">
    <source>
        <dbReference type="ARBA" id="ARBA00022989"/>
    </source>
</evidence>
<dbReference type="Proteomes" id="UP000801492">
    <property type="component" value="Unassembled WGS sequence"/>
</dbReference>
<dbReference type="GO" id="GO:0016020">
    <property type="term" value="C:membrane"/>
    <property type="evidence" value="ECO:0007669"/>
    <property type="project" value="UniProtKB-SubCell"/>
</dbReference>
<sequence length="1072" mass="120116">LKKIQSIFLTTDELIYYNFYFIFFLALLGKLSSVYRLKTALRTDERVRLMNEIISGIQVIKMYTWEKPFAKLVSISRRVEISAIRGASYVRGIYMSFMMFTSRTSLFITILAYVLFGNTINARQVFMVTAFYNVLRQSMTIFFPQGLALIAETKISIDRLNQFLLYEETDLVSNEKHTNSVGLANGITEKNDLDTFINAVSITNGTAKWIGSSNENTLSNLTMNIKRGSLIAVIGPVGSGKTSLLHVILQELPLLMGKLNVSGSISYASQEPWLFTGSVRQNILFGQEMDRMRYKTVISKCALERDFKLLPYADKTIVGERGVSLNIYLLDDPLSAVDTHVGKQLFENCIRDYLGQKTVILITHQLQYLKDVDHLFILKNGILQASGSFDDLQSSGLDFANLLKSEVEEVKEEKPKMSRQSSANRKVSVISTGSTEGNIPQQVEEQRSTGTISSYVYKSYISAGGNCFVVFGVFFLLIIAQVAASLGDYFITYWVNLEQKRAEEAGSTRVLQHSAYYDYWFHNSDSSDFWDFSTETSIYIYAGLTVAVIVLSLTRSFAFFEMCMKASVTLHDTMFNSIILGTMRFFNTNTSGRILNRFSKDMGAVDERLPLALVDCTQIGAALLAIIIVIGTVDPWLLIPTVVMGTLFYFIRVFYLKTSRNIKRLEGVTRSPVFAHLSASLQGLTTIRAFGAQAVLEKEFDNHQDLHSSTWFSFIATATAFGYFLDIICVIYIALITFSFLVLGNETYGGNVGLAITQALGLTGMFQWGMRQTAELENQMTSVERILEYTSVEHEPPLKTSPDKTPPETWPDKGEVKFADLFLYYFPDDPPVLKSLNFTIRPLEKVGIVGRTGAGKSSLIAALFRLTDTKGSIIIDGVDTNNLGLHDLRSKISIIPQEPVLFSGTMRKNLDPFDEYDDEVLWKALEEVELKDVVSDMTSGLNSKMSEGGTNFSVGQRQLVCLARAIIRNNKILVLDEATANVDPQTDALIQHTIRRKFANCTVLTIAHRLHTVMDSDKVLVMDAGTMVQFDHPHILLQDEDGIFYGMVQQTGKAMAETLTKVAEDSYKKMSS</sequence>
<reference evidence="11" key="1">
    <citation type="submission" date="2019-08" db="EMBL/GenBank/DDBJ databases">
        <title>The genome of the North American firefly Photinus pyralis.</title>
        <authorList>
            <consortium name="Photinus pyralis genome working group"/>
            <person name="Fallon T.R."/>
            <person name="Sander Lower S.E."/>
            <person name="Weng J.-K."/>
        </authorList>
    </citation>
    <scope>NUCLEOTIDE SEQUENCE</scope>
    <source>
        <strain evidence="11">TRF0915ILg1</strain>
        <tissue evidence="11">Whole body</tissue>
    </source>
</reference>
<dbReference type="Pfam" id="PF00664">
    <property type="entry name" value="ABC_membrane"/>
    <property type="match status" value="2"/>
</dbReference>
<dbReference type="PROSITE" id="PS00211">
    <property type="entry name" value="ABC_TRANSPORTER_1"/>
    <property type="match status" value="1"/>
</dbReference>
<keyword evidence="5" id="KW-0067">ATP-binding</keyword>
<feature type="transmembrane region" description="Helical" evidence="8">
    <location>
        <begin position="711"/>
        <end position="742"/>
    </location>
</feature>
<protein>
    <submittedName>
        <fullName evidence="11">Uncharacterized protein</fullName>
    </submittedName>
</protein>
<feature type="transmembrane region" description="Helical" evidence="8">
    <location>
        <begin position="468"/>
        <end position="491"/>
    </location>
</feature>
<evidence type="ECO:0000256" key="4">
    <source>
        <dbReference type="ARBA" id="ARBA00022741"/>
    </source>
</evidence>
<feature type="domain" description="ABC transporter" evidence="9">
    <location>
        <begin position="197"/>
        <end position="405"/>
    </location>
</feature>
<keyword evidence="7 8" id="KW-0472">Membrane</keyword>
<dbReference type="GO" id="GO:0005524">
    <property type="term" value="F:ATP binding"/>
    <property type="evidence" value="ECO:0007669"/>
    <property type="project" value="UniProtKB-KW"/>
</dbReference>
<dbReference type="SMART" id="SM00382">
    <property type="entry name" value="AAA"/>
    <property type="match status" value="2"/>
</dbReference>
<feature type="domain" description="ABC transmembrane type-1" evidence="10">
    <location>
        <begin position="21"/>
        <end position="151"/>
    </location>
</feature>
<dbReference type="CDD" id="cd03250">
    <property type="entry name" value="ABCC_MRP_domain1"/>
    <property type="match status" value="1"/>
</dbReference>
<dbReference type="InterPro" id="IPR003439">
    <property type="entry name" value="ABC_transporter-like_ATP-bd"/>
</dbReference>
<dbReference type="PANTHER" id="PTHR24223">
    <property type="entry name" value="ATP-BINDING CASSETTE SUB-FAMILY C"/>
    <property type="match status" value="1"/>
</dbReference>
<dbReference type="CDD" id="cd03244">
    <property type="entry name" value="ABCC_MRP_domain2"/>
    <property type="match status" value="1"/>
</dbReference>
<keyword evidence="3 8" id="KW-0812">Transmembrane</keyword>
<dbReference type="SUPFAM" id="SSF90123">
    <property type="entry name" value="ABC transporter transmembrane region"/>
    <property type="match status" value="2"/>
</dbReference>
<keyword evidence="6 8" id="KW-1133">Transmembrane helix</keyword>
<dbReference type="InterPro" id="IPR050173">
    <property type="entry name" value="ABC_transporter_C-like"/>
</dbReference>
<evidence type="ECO:0000259" key="10">
    <source>
        <dbReference type="PROSITE" id="PS50929"/>
    </source>
</evidence>
<evidence type="ECO:0000259" key="9">
    <source>
        <dbReference type="PROSITE" id="PS50893"/>
    </source>
</evidence>
<dbReference type="SUPFAM" id="SSF52540">
    <property type="entry name" value="P-loop containing nucleoside triphosphate hydrolases"/>
    <property type="match status" value="2"/>
</dbReference>
<dbReference type="FunFam" id="3.40.50.300:FF:000163">
    <property type="entry name" value="Multidrug resistance-associated protein member 4"/>
    <property type="match status" value="1"/>
</dbReference>
<dbReference type="InterPro" id="IPR011527">
    <property type="entry name" value="ABC1_TM_dom"/>
</dbReference>
<gene>
    <name evidence="11" type="ORF">ILUMI_05261</name>
</gene>
<dbReference type="InterPro" id="IPR027417">
    <property type="entry name" value="P-loop_NTPase"/>
</dbReference>
<dbReference type="InterPro" id="IPR036640">
    <property type="entry name" value="ABC1_TM_sf"/>
</dbReference>
<dbReference type="PROSITE" id="PS50893">
    <property type="entry name" value="ABC_TRANSPORTER_2"/>
    <property type="match status" value="2"/>
</dbReference>
<evidence type="ECO:0000313" key="11">
    <source>
        <dbReference type="EMBL" id="KAF2900921.1"/>
    </source>
</evidence>
<comment type="caution">
    <text evidence="11">The sequence shown here is derived from an EMBL/GenBank/DDBJ whole genome shotgun (WGS) entry which is preliminary data.</text>
</comment>
<feature type="domain" description="ABC transmembrane type-1" evidence="10">
    <location>
        <begin position="471"/>
        <end position="778"/>
    </location>
</feature>
<feature type="transmembrane region" description="Helical" evidence="8">
    <location>
        <begin position="93"/>
        <end position="116"/>
    </location>
</feature>
<name>A0A8K0DCN4_IGNLU</name>
<evidence type="ECO:0000256" key="8">
    <source>
        <dbReference type="SAM" id="Phobius"/>
    </source>
</evidence>
<comment type="subcellular location">
    <subcellularLocation>
        <location evidence="1">Membrane</location>
        <topology evidence="1">Multi-pass membrane protein</topology>
    </subcellularLocation>
</comment>
<dbReference type="Gene3D" id="3.40.50.300">
    <property type="entry name" value="P-loop containing nucleotide triphosphate hydrolases"/>
    <property type="match status" value="2"/>
</dbReference>
<organism evidence="11 12">
    <name type="scientific">Ignelater luminosus</name>
    <name type="common">Cucubano</name>
    <name type="synonym">Pyrophorus luminosus</name>
    <dbReference type="NCBI Taxonomy" id="2038154"/>
    <lineage>
        <taxon>Eukaryota</taxon>
        <taxon>Metazoa</taxon>
        <taxon>Ecdysozoa</taxon>
        <taxon>Arthropoda</taxon>
        <taxon>Hexapoda</taxon>
        <taxon>Insecta</taxon>
        <taxon>Pterygota</taxon>
        <taxon>Neoptera</taxon>
        <taxon>Endopterygota</taxon>
        <taxon>Coleoptera</taxon>
        <taxon>Polyphaga</taxon>
        <taxon>Elateriformia</taxon>
        <taxon>Elateroidea</taxon>
        <taxon>Elateridae</taxon>
        <taxon>Agrypninae</taxon>
        <taxon>Pyrophorini</taxon>
        <taxon>Ignelater</taxon>
    </lineage>
</organism>
<dbReference type="InterPro" id="IPR003593">
    <property type="entry name" value="AAA+_ATPase"/>
</dbReference>
<keyword evidence="2" id="KW-0813">Transport</keyword>
<keyword evidence="12" id="KW-1185">Reference proteome</keyword>
<evidence type="ECO:0000313" key="12">
    <source>
        <dbReference type="Proteomes" id="UP000801492"/>
    </source>
</evidence>
<dbReference type="Pfam" id="PF00005">
    <property type="entry name" value="ABC_tran"/>
    <property type="match status" value="2"/>
</dbReference>
<dbReference type="GO" id="GO:0016887">
    <property type="term" value="F:ATP hydrolysis activity"/>
    <property type="evidence" value="ECO:0007669"/>
    <property type="project" value="InterPro"/>
</dbReference>
<evidence type="ECO:0000256" key="7">
    <source>
        <dbReference type="ARBA" id="ARBA00023136"/>
    </source>
</evidence>
<feature type="transmembrane region" description="Helical" evidence="8">
    <location>
        <begin position="15"/>
        <end position="37"/>
    </location>
</feature>
<evidence type="ECO:0000256" key="3">
    <source>
        <dbReference type="ARBA" id="ARBA00022692"/>
    </source>
</evidence>
<accession>A0A8K0DCN4</accession>
<dbReference type="EMBL" id="VTPC01001945">
    <property type="protein sequence ID" value="KAF2900921.1"/>
    <property type="molecule type" value="Genomic_DNA"/>
</dbReference>
<feature type="non-terminal residue" evidence="11">
    <location>
        <position position="1"/>
    </location>
</feature>
<feature type="transmembrane region" description="Helical" evidence="8">
    <location>
        <begin position="636"/>
        <end position="655"/>
    </location>
</feature>
<dbReference type="PANTHER" id="PTHR24223:SF448">
    <property type="entry name" value="FI20146P1-RELATED"/>
    <property type="match status" value="1"/>
</dbReference>
<dbReference type="GO" id="GO:0140359">
    <property type="term" value="F:ABC-type transporter activity"/>
    <property type="evidence" value="ECO:0007669"/>
    <property type="project" value="InterPro"/>
</dbReference>
<feature type="transmembrane region" description="Helical" evidence="8">
    <location>
        <begin position="609"/>
        <end position="630"/>
    </location>
</feature>
<dbReference type="AlphaFoldDB" id="A0A8K0DCN4"/>
<feature type="domain" description="ABC transporter" evidence="9">
    <location>
        <begin position="816"/>
        <end position="1049"/>
    </location>
</feature>
<dbReference type="PROSITE" id="PS50929">
    <property type="entry name" value="ABC_TM1F"/>
    <property type="match status" value="2"/>
</dbReference>
<dbReference type="Gene3D" id="1.20.1560.10">
    <property type="entry name" value="ABC transporter type 1, transmembrane domain"/>
    <property type="match status" value="2"/>
</dbReference>
<proteinExistence type="predicted"/>
<keyword evidence="4" id="KW-0547">Nucleotide-binding</keyword>
<dbReference type="FunFam" id="1.20.1560.10:FF:000014">
    <property type="entry name" value="Multidrug resistance-associated protein member 4"/>
    <property type="match status" value="1"/>
</dbReference>
<feature type="transmembrane region" description="Helical" evidence="8">
    <location>
        <begin position="538"/>
        <end position="560"/>
    </location>
</feature>
<dbReference type="InterPro" id="IPR017871">
    <property type="entry name" value="ABC_transporter-like_CS"/>
</dbReference>
<evidence type="ECO:0000256" key="2">
    <source>
        <dbReference type="ARBA" id="ARBA00022448"/>
    </source>
</evidence>
<evidence type="ECO:0000256" key="5">
    <source>
        <dbReference type="ARBA" id="ARBA00022840"/>
    </source>
</evidence>
<evidence type="ECO:0000256" key="1">
    <source>
        <dbReference type="ARBA" id="ARBA00004141"/>
    </source>
</evidence>